<comment type="caution">
    <text evidence="13">The sequence shown here is derived from an EMBL/GenBank/DDBJ whole genome shotgun (WGS) entry which is preliminary data.</text>
</comment>
<comment type="pathway">
    <text evidence="10">Metabolic intermediate biosynthesis; 5-phospho-alpha-D-ribose 1-diphosphate biosynthesis; 5-phospho-alpha-D-ribose 1-diphosphate from D-ribose 5-phosphate (route I): step 1/1.</text>
</comment>
<keyword evidence="14" id="KW-1185">Reference proteome</keyword>
<evidence type="ECO:0000259" key="12">
    <source>
        <dbReference type="Pfam" id="PF13793"/>
    </source>
</evidence>
<keyword evidence="5 10" id="KW-0547">Nucleotide-binding</keyword>
<dbReference type="SUPFAM" id="SSF53271">
    <property type="entry name" value="PRTase-like"/>
    <property type="match status" value="1"/>
</dbReference>
<dbReference type="InterPro" id="IPR029099">
    <property type="entry name" value="Pribosyltran_N"/>
</dbReference>
<feature type="binding site" evidence="10">
    <location>
        <begin position="87"/>
        <end position="88"/>
    </location>
    <ligand>
        <name>ATP</name>
        <dbReference type="ChEBI" id="CHEBI:30616"/>
    </ligand>
</feature>
<keyword evidence="3 10" id="KW-0479">Metal-binding</keyword>
<dbReference type="AlphaFoldDB" id="A0A483CVR4"/>
<organism evidence="13 14">
    <name type="scientific">Methanofollis fontis</name>
    <dbReference type="NCBI Taxonomy" id="2052832"/>
    <lineage>
        <taxon>Archaea</taxon>
        <taxon>Methanobacteriati</taxon>
        <taxon>Methanobacteriota</taxon>
        <taxon>Stenosarchaea group</taxon>
        <taxon>Methanomicrobia</taxon>
        <taxon>Methanomicrobiales</taxon>
        <taxon>Methanomicrobiaceae</taxon>
        <taxon>Methanofollis</taxon>
    </lineage>
</organism>
<dbReference type="Proteomes" id="UP000292580">
    <property type="component" value="Unassembled WGS sequence"/>
</dbReference>
<keyword evidence="2 10" id="KW-0808">Transferase</keyword>
<comment type="catalytic activity">
    <reaction evidence="9 10">
        <text>D-ribose 5-phosphate + ATP = 5-phospho-alpha-D-ribose 1-diphosphate + AMP + H(+)</text>
        <dbReference type="Rhea" id="RHEA:15609"/>
        <dbReference type="ChEBI" id="CHEBI:15378"/>
        <dbReference type="ChEBI" id="CHEBI:30616"/>
        <dbReference type="ChEBI" id="CHEBI:58017"/>
        <dbReference type="ChEBI" id="CHEBI:78346"/>
        <dbReference type="ChEBI" id="CHEBI:456215"/>
        <dbReference type="EC" id="2.7.6.1"/>
    </reaction>
</comment>
<dbReference type="Gene3D" id="3.40.50.2020">
    <property type="match status" value="2"/>
</dbReference>
<sequence>MKVVCTEKSQILGVRIADELGVPVADTRFSQFPDGELYLQVTGSLDDETIIVGSVTDNNALIQLMLLIDACETTTNTLVIPYLGYARQDKKFREGEPLSARVAARALSRGVSDIITVNIHEPEIARYFDAPAHDLSLAAEVGTYIGEQGLSDPLILAPDAGAAEFAGEIAAVGGWHADYLKKTRLSGEEVRMEPKSFEVRGREVVIVDDIISTGGTLATATGMLYEQGAAAVHAACVHGVFTGGAYVRLRAAGVKSLVCSDTIERACSSISAARTIAAALRKCS</sequence>
<feature type="binding site" evidence="10">
    <location>
        <position position="208"/>
    </location>
    <ligand>
        <name>D-ribose 5-phosphate</name>
        <dbReference type="ChEBI" id="CHEBI:78346"/>
    </ligand>
</feature>
<dbReference type="SMART" id="SM01400">
    <property type="entry name" value="Pribosyltran_N"/>
    <property type="match status" value="1"/>
</dbReference>
<evidence type="ECO:0000256" key="3">
    <source>
        <dbReference type="ARBA" id="ARBA00022723"/>
    </source>
</evidence>
<evidence type="ECO:0000256" key="10">
    <source>
        <dbReference type="HAMAP-Rule" id="MF_00583"/>
    </source>
</evidence>
<evidence type="ECO:0000256" key="7">
    <source>
        <dbReference type="ARBA" id="ARBA00022840"/>
    </source>
</evidence>
<evidence type="ECO:0000256" key="2">
    <source>
        <dbReference type="ARBA" id="ARBA00022679"/>
    </source>
</evidence>
<accession>A0A483CVR4</accession>
<evidence type="ECO:0000313" key="13">
    <source>
        <dbReference type="EMBL" id="TAJ45776.1"/>
    </source>
</evidence>
<proteinExistence type="inferred from homology"/>
<dbReference type="EMBL" id="PGCL01000001">
    <property type="protein sequence ID" value="TAJ45776.1"/>
    <property type="molecule type" value="Genomic_DNA"/>
</dbReference>
<dbReference type="Pfam" id="PF13793">
    <property type="entry name" value="Pribosyltran_N"/>
    <property type="match status" value="1"/>
</dbReference>
<dbReference type="OrthoDB" id="371997at2157"/>
<feature type="active site" evidence="10">
    <location>
        <position position="182"/>
    </location>
</feature>
<dbReference type="InterPro" id="IPR029057">
    <property type="entry name" value="PRTase-like"/>
</dbReference>
<evidence type="ECO:0000256" key="6">
    <source>
        <dbReference type="ARBA" id="ARBA00022777"/>
    </source>
</evidence>
<keyword evidence="1 10" id="KW-0963">Cytoplasm</keyword>
<keyword evidence="7 10" id="KW-0067">ATP-binding</keyword>
<feature type="binding site" evidence="10">
    <location>
        <begin position="34"/>
        <end position="36"/>
    </location>
    <ligand>
        <name>ATP</name>
        <dbReference type="ChEBI" id="CHEBI:30616"/>
    </ligand>
</feature>
<dbReference type="EC" id="2.7.6.1" evidence="10"/>
<evidence type="ECO:0000256" key="5">
    <source>
        <dbReference type="ARBA" id="ARBA00022741"/>
    </source>
</evidence>
<evidence type="ECO:0000313" key="14">
    <source>
        <dbReference type="Proteomes" id="UP000292580"/>
    </source>
</evidence>
<evidence type="ECO:0000256" key="4">
    <source>
        <dbReference type="ARBA" id="ARBA00022727"/>
    </source>
</evidence>
<dbReference type="GO" id="GO:0005737">
    <property type="term" value="C:cytoplasm"/>
    <property type="evidence" value="ECO:0007669"/>
    <property type="project" value="UniProtKB-SubCell"/>
</dbReference>
<dbReference type="GO" id="GO:0016301">
    <property type="term" value="F:kinase activity"/>
    <property type="evidence" value="ECO:0007669"/>
    <property type="project" value="UniProtKB-KW"/>
</dbReference>
<protein>
    <recommendedName>
        <fullName evidence="10">Ribose-phosphate pyrophosphokinase</fullName>
        <shortName evidence="10">RPPK</shortName>
        <ecNumber evidence="10">2.7.6.1</ecNumber>
    </recommendedName>
    <alternativeName>
        <fullName evidence="10">5-phospho-D-ribosyl alpha-1-diphosphate synthase</fullName>
    </alternativeName>
    <alternativeName>
        <fullName evidence="10">Phosphoribosyl diphosphate synthase</fullName>
    </alternativeName>
    <alternativeName>
        <fullName evidence="10">Phosphoribosyl pyrophosphate synthase</fullName>
        <shortName evidence="10">P-Rib-PP synthase</shortName>
        <shortName evidence="10">PRPP synthase</shortName>
        <shortName evidence="10">PRPPase</shortName>
    </alternativeName>
</protein>
<dbReference type="GO" id="GO:0005524">
    <property type="term" value="F:ATP binding"/>
    <property type="evidence" value="ECO:0007669"/>
    <property type="project" value="UniProtKB-KW"/>
</dbReference>
<dbReference type="UniPathway" id="UPA00087">
    <property type="reaction ID" value="UER00172"/>
</dbReference>
<evidence type="ECO:0000256" key="8">
    <source>
        <dbReference type="ARBA" id="ARBA00022842"/>
    </source>
</evidence>
<dbReference type="HAMAP" id="MF_00583_A">
    <property type="entry name" value="RibP_PPkinase_A"/>
    <property type="match status" value="1"/>
</dbReference>
<comment type="similarity">
    <text evidence="10">Belongs to the ribose-phosphate pyrophosphokinase family. Class III (archaeal) subfamily.</text>
</comment>
<dbReference type="RefSeq" id="WP_130646142.1">
    <property type="nucleotide sequence ID" value="NZ_PGCL01000001.1"/>
</dbReference>
<evidence type="ECO:0000256" key="9">
    <source>
        <dbReference type="ARBA" id="ARBA00049535"/>
    </source>
</evidence>
<feature type="binding site" evidence="10">
    <location>
        <begin position="212"/>
        <end position="216"/>
    </location>
    <ligand>
        <name>D-ribose 5-phosphate</name>
        <dbReference type="ChEBI" id="CHEBI:78346"/>
    </ligand>
</feature>
<dbReference type="NCBIfam" id="NF002095">
    <property type="entry name" value="PRK00934.1"/>
    <property type="match status" value="1"/>
</dbReference>
<feature type="domain" description="Ribose-phosphate pyrophosphokinase N-terminal" evidence="12">
    <location>
        <begin position="1"/>
        <end position="108"/>
    </location>
</feature>
<feature type="domain" description="Phosphoribosyltransferase" evidence="11">
    <location>
        <begin position="149"/>
        <end position="255"/>
    </location>
</feature>
<dbReference type="CDD" id="cd06223">
    <property type="entry name" value="PRTases_typeI"/>
    <property type="match status" value="1"/>
</dbReference>
<reference evidence="13 14" key="1">
    <citation type="submission" date="2017-11" db="EMBL/GenBank/DDBJ databases">
        <title>Isolation and Characterization of Methanofollis Species from Methane Seep Offshore SW Taiwan.</title>
        <authorList>
            <person name="Teng N.-H."/>
            <person name="Lai M.-C."/>
            <person name="Chen S.-C."/>
        </authorList>
    </citation>
    <scope>NUCLEOTIDE SEQUENCE [LARGE SCALE GENOMIC DNA]</scope>
    <source>
        <strain evidence="13 14">FWC-SCC2</strain>
    </source>
</reference>
<feature type="binding site" evidence="10">
    <location>
        <position position="184"/>
    </location>
    <ligand>
        <name>D-ribose 5-phosphate</name>
        <dbReference type="ChEBI" id="CHEBI:78346"/>
    </ligand>
</feature>
<dbReference type="InterPro" id="IPR037514">
    <property type="entry name" value="Rib-P_diPkinase_arc"/>
</dbReference>
<dbReference type="GO" id="GO:0006164">
    <property type="term" value="P:purine nucleotide biosynthetic process"/>
    <property type="evidence" value="ECO:0007669"/>
    <property type="project" value="TreeGrafter"/>
</dbReference>
<keyword evidence="8 10" id="KW-0460">Magnesium</keyword>
<feature type="binding site" evidence="10">
    <location>
        <position position="159"/>
    </location>
    <ligand>
        <name>Mg(2+)</name>
        <dbReference type="ChEBI" id="CHEBI:18420"/>
        <label>2</label>
    </ligand>
</feature>
<dbReference type="PANTHER" id="PTHR10210">
    <property type="entry name" value="RIBOSE-PHOSPHATE DIPHOSPHOKINASE FAMILY MEMBER"/>
    <property type="match status" value="1"/>
</dbReference>
<dbReference type="GO" id="GO:0006015">
    <property type="term" value="P:5-phosphoribose 1-diphosphate biosynthetic process"/>
    <property type="evidence" value="ECO:0007669"/>
    <property type="project" value="UniProtKB-UniRule"/>
</dbReference>
<dbReference type="GO" id="GO:0002189">
    <property type="term" value="C:ribose phosphate diphosphokinase complex"/>
    <property type="evidence" value="ECO:0007669"/>
    <property type="project" value="TreeGrafter"/>
</dbReference>
<dbReference type="FunFam" id="3.40.50.2020:FF:000014">
    <property type="entry name" value="Ribose-phosphate pyrophosphokinase 1"/>
    <property type="match status" value="1"/>
</dbReference>
<dbReference type="InterPro" id="IPR005946">
    <property type="entry name" value="Rib-P_diPkinase"/>
</dbReference>
<dbReference type="NCBIfam" id="TIGR01251">
    <property type="entry name" value="ribP_PPkin"/>
    <property type="match status" value="1"/>
</dbReference>
<gene>
    <name evidence="10" type="primary">prs</name>
    <name evidence="13" type="ORF">CUJ86_03445</name>
</gene>
<dbReference type="GO" id="GO:0000287">
    <property type="term" value="F:magnesium ion binding"/>
    <property type="evidence" value="ECO:0007669"/>
    <property type="project" value="UniProtKB-UniRule"/>
</dbReference>
<evidence type="ECO:0000259" key="11">
    <source>
        <dbReference type="Pfam" id="PF00156"/>
    </source>
</evidence>
<dbReference type="InterPro" id="IPR000836">
    <property type="entry name" value="PRTase_dom"/>
</dbReference>
<dbReference type="GO" id="GO:0004749">
    <property type="term" value="F:ribose phosphate diphosphokinase activity"/>
    <property type="evidence" value="ECO:0007669"/>
    <property type="project" value="UniProtKB-UniRule"/>
</dbReference>
<name>A0A483CVR4_9EURY</name>
<keyword evidence="4 10" id="KW-0545">Nucleotide biosynthesis</keyword>
<comment type="cofactor">
    <cofactor evidence="10">
        <name>Mg(2+)</name>
        <dbReference type="ChEBI" id="CHEBI:18420"/>
    </cofactor>
    <text evidence="10">Binds 2 Mg(2+) ions per subunit.</text>
</comment>
<feature type="binding site" evidence="10">
    <location>
        <position position="120"/>
    </location>
    <ligand>
        <name>Mg(2+)</name>
        <dbReference type="ChEBI" id="CHEBI:18420"/>
        <label>1</label>
    </ligand>
</feature>
<dbReference type="Pfam" id="PF00156">
    <property type="entry name" value="Pribosyltran"/>
    <property type="match status" value="1"/>
</dbReference>
<comment type="function">
    <text evidence="10">Involved in the biosynthesis of the central metabolite phospho-alpha-D-ribosyl-1-pyrophosphate (PRPP) via the transfer of pyrophosphoryl group from ATP to 1-hydroxyl of ribose-5-phosphate (Rib-5-P).</text>
</comment>
<comment type="subcellular location">
    <subcellularLocation>
        <location evidence="10">Cytoplasm</location>
    </subcellularLocation>
</comment>
<dbReference type="PANTHER" id="PTHR10210:SF32">
    <property type="entry name" value="RIBOSE-PHOSPHATE PYROPHOSPHOKINASE 2"/>
    <property type="match status" value="1"/>
</dbReference>
<keyword evidence="6 10" id="KW-0418">Kinase</keyword>
<evidence type="ECO:0000256" key="1">
    <source>
        <dbReference type="ARBA" id="ARBA00022490"/>
    </source>
</evidence>